<evidence type="ECO:0000313" key="2">
    <source>
        <dbReference type="EMBL" id="EJK58589.1"/>
    </source>
</evidence>
<dbReference type="EMBL" id="AGNL01024827">
    <property type="protein sequence ID" value="EJK58589.1"/>
    <property type="molecule type" value="Genomic_DNA"/>
</dbReference>
<comment type="caution">
    <text evidence="2">The sequence shown here is derived from an EMBL/GenBank/DDBJ whole genome shotgun (WGS) entry which is preliminary data.</text>
</comment>
<organism evidence="2 3">
    <name type="scientific">Thalassiosira oceanica</name>
    <name type="common">Marine diatom</name>
    <dbReference type="NCBI Taxonomy" id="159749"/>
    <lineage>
        <taxon>Eukaryota</taxon>
        <taxon>Sar</taxon>
        <taxon>Stramenopiles</taxon>
        <taxon>Ochrophyta</taxon>
        <taxon>Bacillariophyta</taxon>
        <taxon>Coscinodiscophyceae</taxon>
        <taxon>Thalassiosirophycidae</taxon>
        <taxon>Thalassiosirales</taxon>
        <taxon>Thalassiosiraceae</taxon>
        <taxon>Thalassiosira</taxon>
    </lineage>
</organism>
<evidence type="ECO:0000256" key="1">
    <source>
        <dbReference type="SAM" id="MobiDB-lite"/>
    </source>
</evidence>
<feature type="region of interest" description="Disordered" evidence="1">
    <location>
        <begin position="1"/>
        <end position="24"/>
    </location>
</feature>
<protein>
    <submittedName>
        <fullName evidence="2">Uncharacterized protein</fullName>
    </submittedName>
</protein>
<dbReference type="Proteomes" id="UP000266841">
    <property type="component" value="Unassembled WGS sequence"/>
</dbReference>
<name>K0S1F2_THAOC</name>
<evidence type="ECO:0000313" key="3">
    <source>
        <dbReference type="Proteomes" id="UP000266841"/>
    </source>
</evidence>
<accession>K0S1F2</accession>
<sequence length="127" mass="14568">MPRKKTKKTKLSPAEKKGRKREAGCMVSLPRKLHLKFQWWSPEGKPDMAEILLAKKREDPGVCDKENAQQRALQAKQRQDPDVREKRNIISEPGKPRTVNISTSLLHTLSFDLTPDSFLRALLPAER</sequence>
<reference evidence="2 3" key="1">
    <citation type="journal article" date="2012" name="Genome Biol.">
        <title>Genome and low-iron response of an oceanic diatom adapted to chronic iron limitation.</title>
        <authorList>
            <person name="Lommer M."/>
            <person name="Specht M."/>
            <person name="Roy A.S."/>
            <person name="Kraemer L."/>
            <person name="Andreson R."/>
            <person name="Gutowska M.A."/>
            <person name="Wolf J."/>
            <person name="Bergner S.V."/>
            <person name="Schilhabel M.B."/>
            <person name="Klostermeier U.C."/>
            <person name="Beiko R.G."/>
            <person name="Rosenstiel P."/>
            <person name="Hippler M."/>
            <person name="Laroche J."/>
        </authorList>
    </citation>
    <scope>NUCLEOTIDE SEQUENCE [LARGE SCALE GENOMIC DNA]</scope>
    <source>
        <strain evidence="2 3">CCMP1005</strain>
    </source>
</reference>
<proteinExistence type="predicted"/>
<keyword evidence="3" id="KW-1185">Reference proteome</keyword>
<gene>
    <name evidence="2" type="ORF">THAOC_21277</name>
</gene>
<dbReference type="AlphaFoldDB" id="K0S1F2"/>
<feature type="compositionally biased region" description="Basic residues" evidence="1">
    <location>
        <begin position="1"/>
        <end position="10"/>
    </location>
</feature>